<dbReference type="SUPFAM" id="SSF55957">
    <property type="entry name" value="Phosphoglucomutase, C-terminal domain"/>
    <property type="match status" value="1"/>
</dbReference>
<evidence type="ECO:0000256" key="1">
    <source>
        <dbReference type="ARBA" id="ARBA00000586"/>
    </source>
</evidence>
<dbReference type="InterPro" id="IPR005841">
    <property type="entry name" value="Alpha-D-phosphohexomutase_SF"/>
</dbReference>
<feature type="domain" description="Alpha-D-phosphohexomutase alpha/beta/alpha" evidence="14">
    <location>
        <begin position="254"/>
        <end position="358"/>
    </location>
</feature>
<dbReference type="InterPro" id="IPR005846">
    <property type="entry name" value="A-D-PHexomutase_a/b/a-III"/>
</dbReference>
<feature type="domain" description="Alpha-D-phosphohexomutase C-terminal" evidence="11">
    <location>
        <begin position="370"/>
        <end position="437"/>
    </location>
</feature>
<dbReference type="Gene3D" id="3.30.310.50">
    <property type="entry name" value="Alpha-D-phosphohexomutase, C-terminal domain"/>
    <property type="match status" value="1"/>
</dbReference>
<dbReference type="PANTHER" id="PTHR43771">
    <property type="entry name" value="PHOSPHOMANNOMUTASE"/>
    <property type="match status" value="1"/>
</dbReference>
<evidence type="ECO:0000256" key="6">
    <source>
        <dbReference type="ARBA" id="ARBA00022553"/>
    </source>
</evidence>
<dbReference type="Pfam" id="PF00408">
    <property type="entry name" value="PGM_PMM_IV"/>
    <property type="match status" value="1"/>
</dbReference>
<keyword evidence="7 10" id="KW-0479">Metal-binding</keyword>
<evidence type="ECO:0000256" key="10">
    <source>
        <dbReference type="RuleBase" id="RU004326"/>
    </source>
</evidence>
<comment type="similarity">
    <text evidence="4 10">Belongs to the phosphohexose mutase family.</text>
</comment>
<dbReference type="GO" id="GO:0005975">
    <property type="term" value="P:carbohydrate metabolic process"/>
    <property type="evidence" value="ECO:0007669"/>
    <property type="project" value="InterPro"/>
</dbReference>
<keyword evidence="8 10" id="KW-0460">Magnesium</keyword>
<feature type="domain" description="Alpha-D-phosphohexomutase alpha/beta/alpha" evidence="12">
    <location>
        <begin position="7"/>
        <end position="136"/>
    </location>
</feature>
<dbReference type="PANTHER" id="PTHR43771:SF2">
    <property type="entry name" value="PHOSPHOMANNOMUTASE_PHOSPHOGLUCOMUTASE"/>
    <property type="match status" value="1"/>
</dbReference>
<dbReference type="Pfam" id="PF02880">
    <property type="entry name" value="PGM_PMM_III"/>
    <property type="match status" value="1"/>
</dbReference>
<comment type="pathway">
    <text evidence="3">Nucleotide-sugar biosynthesis; GDP-alpha-D-mannose biosynthesis; alpha-D-mannose 1-phosphate from D-fructose 6-phosphate: step 2/2.</text>
</comment>
<dbReference type="InterPro" id="IPR005844">
    <property type="entry name" value="A-D-PHexomutase_a/b/a-I"/>
</dbReference>
<dbReference type="GO" id="GO:0000287">
    <property type="term" value="F:magnesium ion binding"/>
    <property type="evidence" value="ECO:0007669"/>
    <property type="project" value="InterPro"/>
</dbReference>
<evidence type="ECO:0000256" key="3">
    <source>
        <dbReference type="ARBA" id="ARBA00004699"/>
    </source>
</evidence>
<dbReference type="SUPFAM" id="SSF53738">
    <property type="entry name" value="Phosphoglucomutase, first 3 domains"/>
    <property type="match status" value="3"/>
</dbReference>
<comment type="catalytic activity">
    <reaction evidence="1">
        <text>alpha-D-mannose 1-phosphate = D-mannose 6-phosphate</text>
        <dbReference type="Rhea" id="RHEA:11140"/>
        <dbReference type="ChEBI" id="CHEBI:58409"/>
        <dbReference type="ChEBI" id="CHEBI:58735"/>
        <dbReference type="EC" id="5.4.2.8"/>
    </reaction>
</comment>
<dbReference type="Proteomes" id="UP000595663">
    <property type="component" value="Chromosome"/>
</dbReference>
<dbReference type="InterPro" id="IPR016055">
    <property type="entry name" value="A-D-PHexomutase_a/b/a-I/II/III"/>
</dbReference>
<dbReference type="OrthoDB" id="9803322at2"/>
<keyword evidence="16" id="KW-1185">Reference proteome</keyword>
<feature type="domain" description="Alpha-D-phosphohexomutase alpha/beta/alpha" evidence="13">
    <location>
        <begin position="159"/>
        <end position="249"/>
    </location>
</feature>
<evidence type="ECO:0000256" key="5">
    <source>
        <dbReference type="ARBA" id="ARBA00012730"/>
    </source>
</evidence>
<dbReference type="AlphaFoldDB" id="A0A7R6PC45"/>
<dbReference type="InterPro" id="IPR036900">
    <property type="entry name" value="A-D-PHexomutase_C_sf"/>
</dbReference>
<evidence type="ECO:0000313" key="16">
    <source>
        <dbReference type="Proteomes" id="UP000595663"/>
    </source>
</evidence>
<evidence type="ECO:0000313" key="15">
    <source>
        <dbReference type="EMBL" id="BBB25406.1"/>
    </source>
</evidence>
<evidence type="ECO:0000256" key="8">
    <source>
        <dbReference type="ARBA" id="ARBA00022842"/>
    </source>
</evidence>
<dbReference type="InterPro" id="IPR005845">
    <property type="entry name" value="A-D-PHexomutase_a/b/a-II"/>
</dbReference>
<evidence type="ECO:0000256" key="7">
    <source>
        <dbReference type="ARBA" id="ARBA00022723"/>
    </source>
</evidence>
<dbReference type="InterPro" id="IPR016066">
    <property type="entry name" value="A-D-PHexomutase_CS"/>
</dbReference>
<evidence type="ECO:0000259" key="14">
    <source>
        <dbReference type="Pfam" id="PF02880"/>
    </source>
</evidence>
<dbReference type="PROSITE" id="PS00710">
    <property type="entry name" value="PGM_PMM"/>
    <property type="match status" value="1"/>
</dbReference>
<organism evidence="15 16">
    <name type="scientific">Amphritea japonica ATCC BAA-1530</name>
    <dbReference type="NCBI Taxonomy" id="1278309"/>
    <lineage>
        <taxon>Bacteria</taxon>
        <taxon>Pseudomonadati</taxon>
        <taxon>Pseudomonadota</taxon>
        <taxon>Gammaproteobacteria</taxon>
        <taxon>Oceanospirillales</taxon>
        <taxon>Oceanospirillaceae</taxon>
        <taxon>Amphritea</taxon>
    </lineage>
</organism>
<evidence type="ECO:0000256" key="2">
    <source>
        <dbReference type="ARBA" id="ARBA00001946"/>
    </source>
</evidence>
<dbReference type="EMBL" id="AP014545">
    <property type="protein sequence ID" value="BBB25406.1"/>
    <property type="molecule type" value="Genomic_DNA"/>
</dbReference>
<keyword evidence="6" id="KW-0597">Phosphoprotein</keyword>
<gene>
    <name evidence="15" type="primary">pmm-pgm</name>
    <name evidence="15" type="ORF">AMJAP_0807</name>
</gene>
<dbReference type="EC" id="5.4.2.8" evidence="5"/>
<proteinExistence type="inferred from homology"/>
<evidence type="ECO:0000259" key="12">
    <source>
        <dbReference type="Pfam" id="PF02878"/>
    </source>
</evidence>
<dbReference type="RefSeq" id="WP_019622526.1">
    <property type="nucleotide sequence ID" value="NZ_AP014545.1"/>
</dbReference>
<dbReference type="Pfam" id="PF02878">
    <property type="entry name" value="PGM_PMM_I"/>
    <property type="match status" value="1"/>
</dbReference>
<dbReference type="Pfam" id="PF02879">
    <property type="entry name" value="PGM_PMM_II"/>
    <property type="match status" value="1"/>
</dbReference>
<dbReference type="GO" id="GO:0004615">
    <property type="term" value="F:phosphomannomutase activity"/>
    <property type="evidence" value="ECO:0007669"/>
    <property type="project" value="UniProtKB-EC"/>
</dbReference>
<dbReference type="Gene3D" id="3.40.120.10">
    <property type="entry name" value="Alpha-D-Glucose-1,6-Bisphosphate, subunit A, domain 3"/>
    <property type="match status" value="3"/>
</dbReference>
<accession>A0A7R6PC45</accession>
<evidence type="ECO:0000256" key="9">
    <source>
        <dbReference type="ARBA" id="ARBA00023235"/>
    </source>
</evidence>
<protein>
    <recommendedName>
        <fullName evidence="5">phosphomannomutase</fullName>
        <ecNumber evidence="5">5.4.2.8</ecNumber>
    </recommendedName>
</protein>
<evidence type="ECO:0000256" key="4">
    <source>
        <dbReference type="ARBA" id="ARBA00010231"/>
    </source>
</evidence>
<dbReference type="PRINTS" id="PR00509">
    <property type="entry name" value="PGMPMM"/>
</dbReference>
<evidence type="ECO:0000259" key="13">
    <source>
        <dbReference type="Pfam" id="PF02879"/>
    </source>
</evidence>
<dbReference type="CDD" id="cd03089">
    <property type="entry name" value="PMM_PGM"/>
    <property type="match status" value="1"/>
</dbReference>
<name>A0A7R6PC45_9GAMM</name>
<reference evidence="15 16" key="1">
    <citation type="journal article" date="2008" name="Int. J. Syst. Evol. Microbiol.">
        <title>Amphritea japonica sp. nov. and Amphritea balenae sp. nov., isolated from the sediment adjacent to sperm whale carcasses off Kagoshima, Japan.</title>
        <authorList>
            <person name="Miyazaki M."/>
            <person name="Nogi Y."/>
            <person name="Fujiwara Y."/>
            <person name="Kawato M."/>
            <person name="Nagahama T."/>
            <person name="Kubokawa K."/>
            <person name="Horikoshi K."/>
        </authorList>
    </citation>
    <scope>NUCLEOTIDE SEQUENCE [LARGE SCALE GENOMIC DNA]</scope>
    <source>
        <strain evidence="15 16">ATCC BAA-1530</strain>
    </source>
</reference>
<comment type="cofactor">
    <cofactor evidence="2">
        <name>Mg(2+)</name>
        <dbReference type="ChEBI" id="CHEBI:18420"/>
    </cofactor>
</comment>
<keyword evidence="9 15" id="KW-0413">Isomerase</keyword>
<evidence type="ECO:0000259" key="11">
    <source>
        <dbReference type="Pfam" id="PF00408"/>
    </source>
</evidence>
<sequence length="476" mass="52206">MSINPAIFRAYDIRGTYPLNLNNETAKLIGQAIGSEALNRQQSTICVGYDGRLSSPVLSDALIAGLLQSGVSVIDLGMVPTPVLYFATHALDTGSGVMITGSHNPADYNGCKIMLGGHTLSGDEITGLYHRITSGDLAEGTGTLTQQDIKVLYHDRVLKNHILQRSLKVVVDCGNGIPGPWITPLLKAFGCQVIPLYCDVDGHFPNHHPDPEKAENLVDLITEVQQSGADIGLALDGDGDRLVVVDNQGKVITPDQLICLFAQDLLQRHPGSKIVYDVKCSITLPRLIDQLGGQSDMWCCGHSMIKNRMQQTKAMFGGEFSGHLFFAEQWYGFDDGLYAAVRLLELLGRTDLTVAELFHPFAPLPSTPMIHIPVTDESKFEIIEQFREFDFAPANVYSIDGLRVEYPDGWFGLRPSNTTPMLTLRVEALTSSALVRISALLEEKLKSIIPDLQIPELAFTNYTTSIYREDTNATDT</sequence>
<dbReference type="KEGG" id="ajp:AMJAP_0807"/>
<dbReference type="InterPro" id="IPR005843">
    <property type="entry name" value="A-D-PHexomutase_C"/>
</dbReference>